<organism evidence="2 3">
    <name type="scientific">Candidatus Gallitreponema excrementavium</name>
    <dbReference type="NCBI Taxonomy" id="2840840"/>
    <lineage>
        <taxon>Bacteria</taxon>
        <taxon>Pseudomonadati</taxon>
        <taxon>Spirochaetota</taxon>
        <taxon>Spirochaetia</taxon>
        <taxon>Spirochaetales</taxon>
        <taxon>Candidatus Gallitreponema</taxon>
    </lineage>
</organism>
<dbReference type="AlphaFoldDB" id="A0A9D9HMQ2"/>
<protein>
    <submittedName>
        <fullName evidence="2">Uncharacterized protein</fullName>
    </submittedName>
</protein>
<sequence length="134" mass="14757">TIPGDGDGEGEPGDGDGGETSVKVVNLTLDLNGGTYRNSTASLSMKLNVGDNIKDYMYPKNYDIYSYPLFMNPEVTGALYNGYTIRKRAGKEVYWLNGFTRTKDGNNFVTTVEASDNNTTVYAKWVPAKDIRYG</sequence>
<evidence type="ECO:0000313" key="3">
    <source>
        <dbReference type="Proteomes" id="UP000823638"/>
    </source>
</evidence>
<accession>A0A9D9HMQ2</accession>
<comment type="caution">
    <text evidence="2">The sequence shown here is derived from an EMBL/GenBank/DDBJ whole genome shotgun (WGS) entry which is preliminary data.</text>
</comment>
<dbReference type="EMBL" id="JADIMM010000007">
    <property type="protein sequence ID" value="MBO8456656.1"/>
    <property type="molecule type" value="Genomic_DNA"/>
</dbReference>
<name>A0A9D9HMQ2_9SPIR</name>
<reference evidence="2" key="2">
    <citation type="journal article" date="2021" name="PeerJ">
        <title>Extensive microbial diversity within the chicken gut microbiome revealed by metagenomics and culture.</title>
        <authorList>
            <person name="Gilroy R."/>
            <person name="Ravi A."/>
            <person name="Getino M."/>
            <person name="Pursley I."/>
            <person name="Horton D.L."/>
            <person name="Alikhan N.F."/>
            <person name="Baker D."/>
            <person name="Gharbi K."/>
            <person name="Hall N."/>
            <person name="Watson M."/>
            <person name="Adriaenssens E.M."/>
            <person name="Foster-Nyarko E."/>
            <person name="Jarju S."/>
            <person name="Secka A."/>
            <person name="Antonio M."/>
            <person name="Oren A."/>
            <person name="Chaudhuri R.R."/>
            <person name="La Ragione R."/>
            <person name="Hildebrand F."/>
            <person name="Pallen M.J."/>
        </authorList>
    </citation>
    <scope>NUCLEOTIDE SEQUENCE</scope>
    <source>
        <strain evidence="2">10532</strain>
    </source>
</reference>
<evidence type="ECO:0000313" key="2">
    <source>
        <dbReference type="EMBL" id="MBO8456656.1"/>
    </source>
</evidence>
<feature type="non-terminal residue" evidence="2">
    <location>
        <position position="1"/>
    </location>
</feature>
<feature type="region of interest" description="Disordered" evidence="1">
    <location>
        <begin position="1"/>
        <end position="20"/>
    </location>
</feature>
<evidence type="ECO:0000256" key="1">
    <source>
        <dbReference type="SAM" id="MobiDB-lite"/>
    </source>
</evidence>
<reference evidence="2" key="1">
    <citation type="submission" date="2020-10" db="EMBL/GenBank/DDBJ databases">
        <authorList>
            <person name="Gilroy R."/>
        </authorList>
    </citation>
    <scope>NUCLEOTIDE SEQUENCE</scope>
    <source>
        <strain evidence="2">10532</strain>
    </source>
</reference>
<proteinExistence type="predicted"/>
<dbReference type="Proteomes" id="UP000823638">
    <property type="component" value="Unassembled WGS sequence"/>
</dbReference>
<gene>
    <name evidence="2" type="ORF">IAA81_00315</name>
</gene>
<feature type="compositionally biased region" description="Acidic residues" evidence="1">
    <location>
        <begin position="1"/>
        <end position="17"/>
    </location>
</feature>